<keyword evidence="3" id="KW-1003">Cell membrane</keyword>
<dbReference type="CDD" id="cd06173">
    <property type="entry name" value="MFS_MefA_like"/>
    <property type="match status" value="1"/>
</dbReference>
<comment type="subcellular location">
    <subcellularLocation>
        <location evidence="1">Cell membrane</location>
        <topology evidence="1">Multi-pass membrane protein</topology>
    </subcellularLocation>
</comment>
<evidence type="ECO:0000256" key="2">
    <source>
        <dbReference type="ARBA" id="ARBA00022448"/>
    </source>
</evidence>
<evidence type="ECO:0000256" key="5">
    <source>
        <dbReference type="ARBA" id="ARBA00022989"/>
    </source>
</evidence>
<feature type="transmembrane region" description="Helical" evidence="7">
    <location>
        <begin position="255"/>
        <end position="275"/>
    </location>
</feature>
<dbReference type="GO" id="GO:0022857">
    <property type="term" value="F:transmembrane transporter activity"/>
    <property type="evidence" value="ECO:0007669"/>
    <property type="project" value="InterPro"/>
</dbReference>
<dbReference type="PANTHER" id="PTHR23513:SF11">
    <property type="entry name" value="STAPHYLOFERRIN A TRANSPORTER"/>
    <property type="match status" value="1"/>
</dbReference>
<evidence type="ECO:0000256" key="3">
    <source>
        <dbReference type="ARBA" id="ARBA00022475"/>
    </source>
</evidence>
<dbReference type="GO" id="GO:0005886">
    <property type="term" value="C:plasma membrane"/>
    <property type="evidence" value="ECO:0007669"/>
    <property type="project" value="UniProtKB-SubCell"/>
</dbReference>
<gene>
    <name evidence="9" type="ORF">FM121_10715</name>
</gene>
<evidence type="ECO:0000256" key="1">
    <source>
        <dbReference type="ARBA" id="ARBA00004651"/>
    </source>
</evidence>
<dbReference type="RefSeq" id="WP_086952180.1">
    <property type="nucleotide sequence ID" value="NZ_FWFD01000015.1"/>
</dbReference>
<dbReference type="EMBL" id="FWFD01000015">
    <property type="protein sequence ID" value="SLM86556.1"/>
    <property type="molecule type" value="Genomic_DNA"/>
</dbReference>
<reference evidence="10" key="1">
    <citation type="submission" date="2017-02" db="EMBL/GenBank/DDBJ databases">
        <authorList>
            <person name="Dridi B."/>
        </authorList>
    </citation>
    <scope>NUCLEOTIDE SEQUENCE [LARGE SCALE GENOMIC DNA]</scope>
    <source>
        <strain evidence="10">bH819</strain>
    </source>
</reference>
<dbReference type="AlphaFoldDB" id="A0A1X6WSE5"/>
<evidence type="ECO:0000256" key="7">
    <source>
        <dbReference type="SAM" id="Phobius"/>
    </source>
</evidence>
<dbReference type="Gene3D" id="1.20.1250.20">
    <property type="entry name" value="MFS general substrate transporter like domains"/>
    <property type="match status" value="1"/>
</dbReference>
<keyword evidence="2" id="KW-0813">Transport</keyword>
<evidence type="ECO:0000313" key="9">
    <source>
        <dbReference type="EMBL" id="SLM86556.1"/>
    </source>
</evidence>
<feature type="transmembrane region" description="Helical" evidence="7">
    <location>
        <begin position="96"/>
        <end position="116"/>
    </location>
</feature>
<feature type="transmembrane region" description="Helical" evidence="7">
    <location>
        <begin position="349"/>
        <end position="372"/>
    </location>
</feature>
<feature type="domain" description="Major facilitator superfamily (MFS) profile" evidence="8">
    <location>
        <begin position="1"/>
        <end position="407"/>
    </location>
</feature>
<evidence type="ECO:0000256" key="6">
    <source>
        <dbReference type="ARBA" id="ARBA00023136"/>
    </source>
</evidence>
<feature type="transmembrane region" description="Helical" evidence="7">
    <location>
        <begin position="137"/>
        <end position="158"/>
    </location>
</feature>
<evidence type="ECO:0000313" key="10">
    <source>
        <dbReference type="Proteomes" id="UP000195918"/>
    </source>
</evidence>
<dbReference type="PANTHER" id="PTHR23513">
    <property type="entry name" value="INTEGRAL MEMBRANE EFFLUX PROTEIN-RELATED"/>
    <property type="match status" value="1"/>
</dbReference>
<organism evidence="9 10">
    <name type="scientific">Vagococcus fluvialis bH819</name>
    <dbReference type="NCBI Taxonomy" id="1255619"/>
    <lineage>
        <taxon>Bacteria</taxon>
        <taxon>Bacillati</taxon>
        <taxon>Bacillota</taxon>
        <taxon>Bacilli</taxon>
        <taxon>Lactobacillales</taxon>
        <taxon>Enterococcaceae</taxon>
        <taxon>Vagococcus</taxon>
    </lineage>
</organism>
<keyword evidence="6 7" id="KW-0472">Membrane</keyword>
<evidence type="ECO:0000256" key="4">
    <source>
        <dbReference type="ARBA" id="ARBA00022692"/>
    </source>
</evidence>
<feature type="transmembrane region" description="Helical" evidence="7">
    <location>
        <begin position="12"/>
        <end position="32"/>
    </location>
</feature>
<feature type="transmembrane region" description="Helical" evidence="7">
    <location>
        <begin position="282"/>
        <end position="305"/>
    </location>
</feature>
<keyword evidence="5 7" id="KW-1133">Transmembrane helix</keyword>
<dbReference type="Pfam" id="PF07690">
    <property type="entry name" value="MFS_1"/>
    <property type="match status" value="1"/>
</dbReference>
<feature type="transmembrane region" description="Helical" evidence="7">
    <location>
        <begin position="311"/>
        <end position="337"/>
    </location>
</feature>
<keyword evidence="10" id="KW-1185">Reference proteome</keyword>
<dbReference type="InterPro" id="IPR036259">
    <property type="entry name" value="MFS_trans_sf"/>
</dbReference>
<feature type="transmembrane region" description="Helical" evidence="7">
    <location>
        <begin position="38"/>
        <end position="63"/>
    </location>
</feature>
<name>A0A1X6WSE5_9ENTE</name>
<feature type="transmembrane region" description="Helical" evidence="7">
    <location>
        <begin position="378"/>
        <end position="397"/>
    </location>
</feature>
<dbReference type="InterPro" id="IPR020846">
    <property type="entry name" value="MFS_dom"/>
</dbReference>
<keyword evidence="4 7" id="KW-0812">Transmembrane</keyword>
<feature type="transmembrane region" description="Helical" evidence="7">
    <location>
        <begin position="164"/>
        <end position="182"/>
    </location>
</feature>
<feature type="transmembrane region" description="Helical" evidence="7">
    <location>
        <begin position="216"/>
        <end position="243"/>
    </location>
</feature>
<dbReference type="SUPFAM" id="SSF103473">
    <property type="entry name" value="MFS general substrate transporter"/>
    <property type="match status" value="1"/>
</dbReference>
<dbReference type="OrthoDB" id="212436at2"/>
<accession>A0A1X6WSE5</accession>
<dbReference type="PROSITE" id="PS50850">
    <property type="entry name" value="MFS"/>
    <property type="match status" value="1"/>
</dbReference>
<dbReference type="InterPro" id="IPR011701">
    <property type="entry name" value="MFS"/>
</dbReference>
<dbReference type="Proteomes" id="UP000195918">
    <property type="component" value="Unassembled WGS sequence"/>
</dbReference>
<sequence length="421" mass="46273">MEKYNMKLLLGSQLFSVIGTGMIQFAIALYVLDLTKSALTFSIIASMAIVGKLICLPICGILADRLPKKSLLLTMDISYAILTVGLIIFSKVSQPILPIGVILVILGLVSAFETPVVQSTIPLVCKKEEIPQANGMVSSVGIIGNIIAPIMGAFLYNFNAISNVFYVSIFCYLLAIICEGILKLEKSKKSTYQGNVIEIVKYDTKEILYFLKQNSIVVKICLIAFLLNFLMTSFIQVLVPYLARVQMLVSDKQFGLMNMIFAIGGLVGAIIYSVFGKQLMKISLVMLLNIVAILFGCLVIPYYYLSQFDSAFMVMVAFVTLILSLVTMISIQLVVYVQLVTEQKLLGRVMSFVMIVSTLAIPVGQVLFGFIGNYLTPTLTAIVCLVITSCTLIIAFLSRNIFRTIQKTSFENQTTLSISNG</sequence>
<proteinExistence type="predicted"/>
<feature type="transmembrane region" description="Helical" evidence="7">
    <location>
        <begin position="70"/>
        <end position="90"/>
    </location>
</feature>
<protein>
    <submittedName>
        <fullName evidence="9">Permease, putative</fullName>
    </submittedName>
</protein>
<evidence type="ECO:0000259" key="8">
    <source>
        <dbReference type="PROSITE" id="PS50850"/>
    </source>
</evidence>